<feature type="transmembrane region" description="Helical" evidence="1">
    <location>
        <begin position="29"/>
        <end position="52"/>
    </location>
</feature>
<dbReference type="EMBL" id="CP061274">
    <property type="protein sequence ID" value="QOD45208.1"/>
    <property type="molecule type" value="Genomic_DNA"/>
</dbReference>
<evidence type="ECO:0008006" key="4">
    <source>
        <dbReference type="Google" id="ProtNLM"/>
    </source>
</evidence>
<evidence type="ECO:0000313" key="2">
    <source>
        <dbReference type="EMBL" id="QOD45208.1"/>
    </source>
</evidence>
<keyword evidence="1" id="KW-1133">Transmembrane helix</keyword>
<name>A0A7L7Z5Z4_9MICO</name>
<feature type="transmembrane region" description="Helical" evidence="1">
    <location>
        <begin position="128"/>
        <end position="148"/>
    </location>
</feature>
<proteinExistence type="predicted"/>
<keyword evidence="1" id="KW-0472">Membrane</keyword>
<protein>
    <recommendedName>
        <fullName evidence="4">Integral membrane protein</fullName>
    </recommendedName>
</protein>
<dbReference type="Proteomes" id="UP000516660">
    <property type="component" value="Chromosome"/>
</dbReference>
<keyword evidence="1" id="KW-0812">Transmembrane</keyword>
<organism evidence="2 3">
    <name type="scientific">Clavibacter zhangzhiyongii</name>
    <dbReference type="NCBI Taxonomy" id="2768071"/>
    <lineage>
        <taxon>Bacteria</taxon>
        <taxon>Bacillati</taxon>
        <taxon>Actinomycetota</taxon>
        <taxon>Actinomycetes</taxon>
        <taxon>Micrococcales</taxon>
        <taxon>Microbacteriaceae</taxon>
        <taxon>Clavibacter</taxon>
    </lineage>
</organism>
<feature type="transmembrane region" description="Helical" evidence="1">
    <location>
        <begin position="248"/>
        <end position="266"/>
    </location>
</feature>
<dbReference type="AlphaFoldDB" id="A0A7L7Z5Z4"/>
<gene>
    <name evidence="2" type="ORF">H9X71_05530</name>
</gene>
<dbReference type="KEGG" id="czh:H9X71_05530"/>
<reference evidence="2 3" key="1">
    <citation type="submission" date="2020-08" db="EMBL/GenBank/DDBJ databases">
        <title>Description of Clavibacter zhangzhiyonge sp. nov., a phytopathogenic actinobacterium isolated from barley seeds, causing leaf brown spot and decline.</title>
        <authorList>
            <person name="Tian Q."/>
            <person name="Chuan J."/>
            <person name="Zhao W."/>
            <person name="Li X."/>
        </authorList>
    </citation>
    <scope>NUCLEOTIDE SEQUENCE [LARGE SCALE GENOMIC DNA]</scope>
    <source>
        <strain evidence="2 3">DM1</strain>
    </source>
</reference>
<sequence>MTRPAAPAEGARELPADPGKAAVRGRWPWWAGVLAVYAASRVLTSALMLLAARTQIASPWGPASPSLLQFATFWDTGWYRTILLRGYPSVLPVDAAGHVQPNAWAFMPVYPAVVRVVEVVTGATFEQAAVAVSLVAGAGAVLVLHRLLSRFLPPGAVRTAVVLVCVAPLSPLFQIGYAESLSALVLLWALLLLVDRRYAVLVPAVVLLAFTRPLGAAFALALVLHIVHRLRTAGVDPFPVAERARAGAAAVAAGGAALAWPVIAWIRTGSPTAYTDTELAWRAGYTGFRHLIPFEPWFDGAAFWIGGPAGVIAVVLVVAVSAGMLLLPAVRALGPELRIWVAAYGVYLLAVFFPQSSLFRLLLPMIPLAGALALPRSRAYRVALVLAAIAGQWLWIDVVWRMTTADWTPP</sequence>
<feature type="transmembrane region" description="Helical" evidence="1">
    <location>
        <begin position="301"/>
        <end position="327"/>
    </location>
</feature>
<feature type="transmembrane region" description="Helical" evidence="1">
    <location>
        <begin position="160"/>
        <end position="178"/>
    </location>
</feature>
<accession>A0A7L7Z5Z4</accession>
<evidence type="ECO:0000313" key="3">
    <source>
        <dbReference type="Proteomes" id="UP000516660"/>
    </source>
</evidence>
<keyword evidence="3" id="KW-1185">Reference proteome</keyword>
<feature type="transmembrane region" description="Helical" evidence="1">
    <location>
        <begin position="339"/>
        <end position="359"/>
    </location>
</feature>
<feature type="transmembrane region" description="Helical" evidence="1">
    <location>
        <begin position="198"/>
        <end position="227"/>
    </location>
</feature>
<feature type="transmembrane region" description="Helical" evidence="1">
    <location>
        <begin position="379"/>
        <end position="400"/>
    </location>
</feature>
<evidence type="ECO:0000256" key="1">
    <source>
        <dbReference type="SAM" id="Phobius"/>
    </source>
</evidence>